<reference evidence="2 3" key="1">
    <citation type="journal article" date="2015" name="Proc. Natl. Acad. Sci. U.S.A.">
        <title>The resurrection genome of Boea hygrometrica: A blueprint for survival of dehydration.</title>
        <authorList>
            <person name="Xiao L."/>
            <person name="Yang G."/>
            <person name="Zhang L."/>
            <person name="Yang X."/>
            <person name="Zhao S."/>
            <person name="Ji Z."/>
            <person name="Zhou Q."/>
            <person name="Hu M."/>
            <person name="Wang Y."/>
            <person name="Chen M."/>
            <person name="Xu Y."/>
            <person name="Jin H."/>
            <person name="Xiao X."/>
            <person name="Hu G."/>
            <person name="Bao F."/>
            <person name="Hu Y."/>
            <person name="Wan P."/>
            <person name="Li L."/>
            <person name="Deng X."/>
            <person name="Kuang T."/>
            <person name="Xiang C."/>
            <person name="Zhu J.K."/>
            <person name="Oliver M.J."/>
            <person name="He Y."/>
        </authorList>
    </citation>
    <scope>NUCLEOTIDE SEQUENCE [LARGE SCALE GENOMIC DNA]</scope>
    <source>
        <strain evidence="3">cv. XS01</strain>
    </source>
</reference>
<sequence>MASSRFVNALQVEFESVLTLEHTGMTRMFKSLEDTGLKGFMEVPTSVYKDDVTEFLVNAKVIAGTIVSFVCNQKMVINEDVFSTTFRRSTEGMIGFLDILKYKVMEMHSRFSEIDVSFRAPSEKREMKVEYRLLHDIFAKSLCTKAGSFDTFTSQKFELMVVISARLTVSWGKILFRVLLGMVNNPKKQSQGFGCSKSVQTYIKKNFEIKPAGVSSKQTVDTASNTEGGESQRAKPVVKETRAAEKEKEMSKTKKRATTEADQRKKKKMVPIPSVDAGIKNDPEVSGDKQVDDGPGGNERTDSEQDEAAAIMTWILVVGVLAHIQLLRVISCWYVSCDDQQRALRDSEATTFCEQEPAVGFVSVFRSG</sequence>
<protein>
    <submittedName>
        <fullName evidence="2">Uncharacterized protein</fullName>
    </submittedName>
</protein>
<accession>A0A2Z7B563</accession>
<feature type="compositionally biased region" description="Polar residues" evidence="1">
    <location>
        <begin position="215"/>
        <end position="229"/>
    </location>
</feature>
<organism evidence="2 3">
    <name type="scientific">Dorcoceras hygrometricum</name>
    <dbReference type="NCBI Taxonomy" id="472368"/>
    <lineage>
        <taxon>Eukaryota</taxon>
        <taxon>Viridiplantae</taxon>
        <taxon>Streptophyta</taxon>
        <taxon>Embryophyta</taxon>
        <taxon>Tracheophyta</taxon>
        <taxon>Spermatophyta</taxon>
        <taxon>Magnoliopsida</taxon>
        <taxon>eudicotyledons</taxon>
        <taxon>Gunneridae</taxon>
        <taxon>Pentapetalae</taxon>
        <taxon>asterids</taxon>
        <taxon>lamiids</taxon>
        <taxon>Lamiales</taxon>
        <taxon>Gesneriaceae</taxon>
        <taxon>Didymocarpoideae</taxon>
        <taxon>Trichosporeae</taxon>
        <taxon>Loxocarpinae</taxon>
        <taxon>Dorcoceras</taxon>
    </lineage>
</organism>
<evidence type="ECO:0000313" key="3">
    <source>
        <dbReference type="Proteomes" id="UP000250235"/>
    </source>
</evidence>
<proteinExistence type="predicted"/>
<dbReference type="EMBL" id="KV010025">
    <property type="protein sequence ID" value="KZV28707.1"/>
    <property type="molecule type" value="Genomic_DNA"/>
</dbReference>
<evidence type="ECO:0000256" key="1">
    <source>
        <dbReference type="SAM" id="MobiDB-lite"/>
    </source>
</evidence>
<dbReference type="Proteomes" id="UP000250235">
    <property type="component" value="Unassembled WGS sequence"/>
</dbReference>
<name>A0A2Z7B563_9LAMI</name>
<feature type="region of interest" description="Disordered" evidence="1">
    <location>
        <begin position="214"/>
        <end position="304"/>
    </location>
</feature>
<feature type="compositionally biased region" description="Basic and acidic residues" evidence="1">
    <location>
        <begin position="230"/>
        <end position="263"/>
    </location>
</feature>
<feature type="compositionally biased region" description="Basic and acidic residues" evidence="1">
    <location>
        <begin position="279"/>
        <end position="292"/>
    </location>
</feature>
<keyword evidence="3" id="KW-1185">Reference proteome</keyword>
<dbReference type="OrthoDB" id="1751168at2759"/>
<evidence type="ECO:0000313" key="2">
    <source>
        <dbReference type="EMBL" id="KZV28707.1"/>
    </source>
</evidence>
<gene>
    <name evidence="2" type="ORF">F511_12575</name>
</gene>
<dbReference type="AlphaFoldDB" id="A0A2Z7B563"/>